<comment type="cofactor">
    <cofactor evidence="1">
        <name>[4Fe-4S] cluster</name>
        <dbReference type="ChEBI" id="CHEBI:49883"/>
    </cofactor>
</comment>
<keyword evidence="6" id="KW-0411">Iron-sulfur</keyword>
<dbReference type="NCBIfam" id="TIGR02179">
    <property type="entry name" value="PorD_KorD"/>
    <property type="match status" value="1"/>
</dbReference>
<dbReference type="Pfam" id="PF14697">
    <property type="entry name" value="Fer4_21"/>
    <property type="match status" value="1"/>
</dbReference>
<evidence type="ECO:0000256" key="6">
    <source>
        <dbReference type="ARBA" id="ARBA00023014"/>
    </source>
</evidence>
<sequence length="133" mass="14871">MANVGWDEVNDAALLNPFENSMQDLVNTAQSDRDYSLFSSFSASTASWRVVKPIYNSDVCIHCQNCWVYCPDSAILSEEKKMQGIDYDHCKGCGICADVCPTNPKSLIMYEEATVEDSALASWPEKKKKEKKA</sequence>
<evidence type="ECO:0000313" key="8">
    <source>
        <dbReference type="EMBL" id="CAA6801021.1"/>
    </source>
</evidence>
<keyword evidence="3" id="KW-0479">Metal-binding</keyword>
<feature type="domain" description="4Fe-4S ferredoxin-type" evidence="7">
    <location>
        <begin position="80"/>
        <end position="112"/>
    </location>
</feature>
<evidence type="ECO:0000256" key="1">
    <source>
        <dbReference type="ARBA" id="ARBA00001966"/>
    </source>
</evidence>
<dbReference type="InterPro" id="IPR011898">
    <property type="entry name" value="PorD_KorD"/>
</dbReference>
<dbReference type="AlphaFoldDB" id="A0A6S6RY60"/>
<evidence type="ECO:0000256" key="4">
    <source>
        <dbReference type="ARBA" id="ARBA00022737"/>
    </source>
</evidence>
<proteinExistence type="predicted"/>
<dbReference type="GO" id="GO:0051539">
    <property type="term" value="F:4 iron, 4 sulfur cluster binding"/>
    <property type="evidence" value="ECO:0007669"/>
    <property type="project" value="UniProtKB-KW"/>
</dbReference>
<dbReference type="PANTHER" id="PTHR43724">
    <property type="entry name" value="PYRUVATE SYNTHASE SUBUNIT PORD"/>
    <property type="match status" value="1"/>
</dbReference>
<dbReference type="EMBL" id="CACVAW010000004">
    <property type="protein sequence ID" value="CAA6801021.1"/>
    <property type="molecule type" value="Genomic_DNA"/>
</dbReference>
<keyword evidence="8" id="KW-0670">Pyruvate</keyword>
<dbReference type="InterPro" id="IPR017900">
    <property type="entry name" value="4Fe4S_Fe_S_CS"/>
</dbReference>
<dbReference type="SUPFAM" id="SSF54862">
    <property type="entry name" value="4Fe-4S ferredoxins"/>
    <property type="match status" value="1"/>
</dbReference>
<dbReference type="GO" id="GO:0019164">
    <property type="term" value="F:pyruvate synthase activity"/>
    <property type="evidence" value="ECO:0007669"/>
    <property type="project" value="UniProtKB-EC"/>
</dbReference>
<keyword evidence="2" id="KW-0004">4Fe-4S</keyword>
<dbReference type="GO" id="GO:0046872">
    <property type="term" value="F:metal ion binding"/>
    <property type="evidence" value="ECO:0007669"/>
    <property type="project" value="UniProtKB-KW"/>
</dbReference>
<dbReference type="EC" id="1.2.7.1" evidence="8"/>
<dbReference type="PROSITE" id="PS00198">
    <property type="entry name" value="4FE4S_FER_1"/>
    <property type="match status" value="1"/>
</dbReference>
<gene>
    <name evidence="8" type="ORF">HELGO_WM11020</name>
</gene>
<keyword evidence="8" id="KW-0560">Oxidoreductase</keyword>
<dbReference type="PANTHER" id="PTHR43724:SF1">
    <property type="entry name" value="PYRUVATE SYNTHASE SUBUNIT PORD"/>
    <property type="match status" value="1"/>
</dbReference>
<dbReference type="Gene3D" id="3.30.70.20">
    <property type="match status" value="1"/>
</dbReference>
<feature type="domain" description="4Fe-4S ferredoxin-type" evidence="7">
    <location>
        <begin position="51"/>
        <end position="79"/>
    </location>
</feature>
<name>A0A6S6RY60_9BACT</name>
<evidence type="ECO:0000256" key="3">
    <source>
        <dbReference type="ARBA" id="ARBA00022723"/>
    </source>
</evidence>
<organism evidence="8">
    <name type="scientific">uncultured Campylobacterales bacterium</name>
    <dbReference type="NCBI Taxonomy" id="352960"/>
    <lineage>
        <taxon>Bacteria</taxon>
        <taxon>Pseudomonadati</taxon>
        <taxon>Campylobacterota</taxon>
        <taxon>Epsilonproteobacteria</taxon>
        <taxon>Campylobacterales</taxon>
        <taxon>environmental samples</taxon>
    </lineage>
</organism>
<protein>
    <submittedName>
        <fullName evidence="8">Pyruvate:ferredoxin oxidoreductase, delta subunit (EC)</fullName>
        <ecNumber evidence="8">1.2.7.1</ecNumber>
    </submittedName>
</protein>
<evidence type="ECO:0000259" key="7">
    <source>
        <dbReference type="PROSITE" id="PS51379"/>
    </source>
</evidence>
<evidence type="ECO:0000256" key="5">
    <source>
        <dbReference type="ARBA" id="ARBA00023004"/>
    </source>
</evidence>
<evidence type="ECO:0000256" key="2">
    <source>
        <dbReference type="ARBA" id="ARBA00022485"/>
    </source>
</evidence>
<dbReference type="NCBIfam" id="NF007204">
    <property type="entry name" value="PRK09625.1"/>
    <property type="match status" value="1"/>
</dbReference>
<dbReference type="PROSITE" id="PS51379">
    <property type="entry name" value="4FE4S_FER_2"/>
    <property type="match status" value="2"/>
</dbReference>
<reference evidence="8" key="1">
    <citation type="submission" date="2020-01" db="EMBL/GenBank/DDBJ databases">
        <authorList>
            <person name="Meier V. D."/>
            <person name="Meier V D."/>
        </authorList>
    </citation>
    <scope>NUCLEOTIDE SEQUENCE</scope>
    <source>
        <strain evidence="8">HLG_WM_MAG_12</strain>
    </source>
</reference>
<accession>A0A6S6RY60</accession>
<dbReference type="InterPro" id="IPR017896">
    <property type="entry name" value="4Fe4S_Fe-S-bd"/>
</dbReference>
<keyword evidence="5" id="KW-0408">Iron</keyword>
<keyword evidence="4" id="KW-0677">Repeat</keyword>